<sequence length="63" mass="6796">MTEETPGDGPATTGDDDVDAALRDLPTVPERPSADADLELDAHIESVTAVHQRLQQRLSDLSR</sequence>
<reference evidence="2 3" key="1">
    <citation type="submission" date="2019-05" db="EMBL/GenBank/DDBJ databases">
        <authorList>
            <person name="Lee S.D."/>
        </authorList>
    </citation>
    <scope>NUCLEOTIDE SEQUENCE [LARGE SCALE GENOMIC DNA]</scope>
    <source>
        <strain evidence="2 3">C5-26</strain>
    </source>
</reference>
<comment type="caution">
    <text evidence="2">The sequence shown here is derived from an EMBL/GenBank/DDBJ whole genome shotgun (WGS) entry which is preliminary data.</text>
</comment>
<name>A0A563DY46_9MICO</name>
<dbReference type="AlphaFoldDB" id="A0A563DY46"/>
<gene>
    <name evidence="2" type="ORF">FGL98_16195</name>
</gene>
<evidence type="ECO:0000256" key="1">
    <source>
        <dbReference type="SAM" id="MobiDB-lite"/>
    </source>
</evidence>
<evidence type="ECO:0000313" key="2">
    <source>
        <dbReference type="EMBL" id="TWP34892.1"/>
    </source>
</evidence>
<dbReference type="RefSeq" id="WP_146318332.1">
    <property type="nucleotide sequence ID" value="NZ_VCQV01000024.1"/>
</dbReference>
<accession>A0A563DY46</accession>
<keyword evidence="3" id="KW-1185">Reference proteome</keyword>
<protein>
    <submittedName>
        <fullName evidence="2">Uncharacterized protein</fullName>
    </submittedName>
</protein>
<dbReference type="Proteomes" id="UP000320244">
    <property type="component" value="Unassembled WGS sequence"/>
</dbReference>
<feature type="region of interest" description="Disordered" evidence="1">
    <location>
        <begin position="1"/>
        <end position="20"/>
    </location>
</feature>
<dbReference type="EMBL" id="VCQV01000024">
    <property type="protein sequence ID" value="TWP34892.1"/>
    <property type="molecule type" value="Genomic_DNA"/>
</dbReference>
<proteinExistence type="predicted"/>
<reference evidence="2 3" key="2">
    <citation type="submission" date="2019-08" db="EMBL/GenBank/DDBJ databases">
        <title>Jejuicoccus antrihumi gen. nov., sp. nov., a new member of the family Dermacoccaceae isolated from a cave.</title>
        <authorList>
            <person name="Schumann P."/>
            <person name="Kim I.S."/>
        </authorList>
    </citation>
    <scope>NUCLEOTIDE SEQUENCE [LARGE SCALE GENOMIC DNA]</scope>
    <source>
        <strain evidence="2 3">C5-26</strain>
    </source>
</reference>
<organism evidence="2 3">
    <name type="scientific">Leekyejoonella antrihumi</name>
    <dbReference type="NCBI Taxonomy" id="1660198"/>
    <lineage>
        <taxon>Bacteria</taxon>
        <taxon>Bacillati</taxon>
        <taxon>Actinomycetota</taxon>
        <taxon>Actinomycetes</taxon>
        <taxon>Micrococcales</taxon>
        <taxon>Dermacoccaceae</taxon>
        <taxon>Leekyejoonella</taxon>
    </lineage>
</organism>
<evidence type="ECO:0000313" key="3">
    <source>
        <dbReference type="Proteomes" id="UP000320244"/>
    </source>
</evidence>